<evidence type="ECO:0000256" key="5">
    <source>
        <dbReference type="ARBA" id="ARBA00023157"/>
    </source>
</evidence>
<keyword evidence="4" id="KW-0720">Serine protease</keyword>
<keyword evidence="6" id="KW-0732">Signal</keyword>
<dbReference type="GO" id="GO:0006508">
    <property type="term" value="P:proteolysis"/>
    <property type="evidence" value="ECO:0007669"/>
    <property type="project" value="UniProtKB-KW"/>
</dbReference>
<gene>
    <name evidence="8" type="ORF">SAMN06265355_1147</name>
</gene>
<evidence type="ECO:0000256" key="4">
    <source>
        <dbReference type="ARBA" id="ARBA00022825"/>
    </source>
</evidence>
<dbReference type="Proteomes" id="UP000198420">
    <property type="component" value="Unassembled WGS sequence"/>
</dbReference>
<keyword evidence="2" id="KW-0645">Protease</keyword>
<evidence type="ECO:0000313" key="9">
    <source>
        <dbReference type="Proteomes" id="UP000198420"/>
    </source>
</evidence>
<keyword evidence="5" id="KW-1015">Disulfide bond</keyword>
<evidence type="ECO:0000259" key="7">
    <source>
        <dbReference type="Pfam" id="PF00089"/>
    </source>
</evidence>
<dbReference type="Gene3D" id="2.40.10.10">
    <property type="entry name" value="Trypsin-like serine proteases"/>
    <property type="match status" value="1"/>
</dbReference>
<dbReference type="AlphaFoldDB" id="A0A239D5U7"/>
<dbReference type="RefSeq" id="WP_245919952.1">
    <property type="nucleotide sequence ID" value="NZ_FZNP01000014.1"/>
</dbReference>
<keyword evidence="9" id="KW-1185">Reference proteome</keyword>
<dbReference type="PRINTS" id="PR00861">
    <property type="entry name" value="ALYTICPTASE"/>
</dbReference>
<dbReference type="CDD" id="cd21112">
    <property type="entry name" value="alphaLP-like"/>
    <property type="match status" value="1"/>
</dbReference>
<dbReference type="Pfam" id="PF00089">
    <property type="entry name" value="Trypsin"/>
    <property type="match status" value="1"/>
</dbReference>
<evidence type="ECO:0000256" key="2">
    <source>
        <dbReference type="ARBA" id="ARBA00022670"/>
    </source>
</evidence>
<dbReference type="InterPro" id="IPR043504">
    <property type="entry name" value="Peptidase_S1_PA_chymotrypsin"/>
</dbReference>
<comment type="similarity">
    <text evidence="1">Belongs to the peptidase S1 family.</text>
</comment>
<proteinExistence type="inferred from homology"/>
<dbReference type="InterPro" id="IPR009003">
    <property type="entry name" value="Peptidase_S1_PA"/>
</dbReference>
<keyword evidence="3" id="KW-0378">Hydrolase</keyword>
<dbReference type="InterPro" id="IPR001316">
    <property type="entry name" value="Pept_S1A_streptogrisin"/>
</dbReference>
<dbReference type="GO" id="GO:0004252">
    <property type="term" value="F:serine-type endopeptidase activity"/>
    <property type="evidence" value="ECO:0007669"/>
    <property type="project" value="InterPro"/>
</dbReference>
<dbReference type="SUPFAM" id="SSF50494">
    <property type="entry name" value="Trypsin-like serine proteases"/>
    <property type="match status" value="1"/>
</dbReference>
<feature type="signal peptide" evidence="6">
    <location>
        <begin position="1"/>
        <end position="26"/>
    </location>
</feature>
<organism evidence="8 9">
    <name type="scientific">Actinomadura mexicana</name>
    <dbReference type="NCBI Taxonomy" id="134959"/>
    <lineage>
        <taxon>Bacteria</taxon>
        <taxon>Bacillati</taxon>
        <taxon>Actinomycetota</taxon>
        <taxon>Actinomycetes</taxon>
        <taxon>Streptosporangiales</taxon>
        <taxon>Thermomonosporaceae</taxon>
        <taxon>Actinomadura</taxon>
    </lineage>
</organism>
<sequence>MKIRPDRVRGAAMTMAASGLVAAALAAAPAADATLEPPAGRAAAPSDTGGAAAKLVRRLGVTVDGRFRDITGAAGATVGETVTSSGSTTGVHDGQVTALDQTVNYQEGSVSGLIQTTVCAEPGDSGGPLFAGSSAVGLTSGGSGDCSSGGVTFFQPMTEPLSAFGVEIY</sequence>
<dbReference type="EMBL" id="FZNP01000014">
    <property type="protein sequence ID" value="SNS27720.1"/>
    <property type="molecule type" value="Genomic_DNA"/>
</dbReference>
<evidence type="ECO:0000256" key="3">
    <source>
        <dbReference type="ARBA" id="ARBA00022801"/>
    </source>
</evidence>
<evidence type="ECO:0000313" key="8">
    <source>
        <dbReference type="EMBL" id="SNS27720.1"/>
    </source>
</evidence>
<evidence type="ECO:0000256" key="6">
    <source>
        <dbReference type="SAM" id="SignalP"/>
    </source>
</evidence>
<feature type="chain" id="PRO_5038764180" evidence="6">
    <location>
        <begin position="27"/>
        <end position="169"/>
    </location>
</feature>
<dbReference type="InterPro" id="IPR001254">
    <property type="entry name" value="Trypsin_dom"/>
</dbReference>
<evidence type="ECO:0000256" key="1">
    <source>
        <dbReference type="ARBA" id="ARBA00007664"/>
    </source>
</evidence>
<accession>A0A239D5U7</accession>
<name>A0A239D5U7_9ACTN</name>
<feature type="domain" description="Peptidase S1" evidence="7">
    <location>
        <begin position="75"/>
        <end position="158"/>
    </location>
</feature>
<reference evidence="9" key="1">
    <citation type="submission" date="2017-06" db="EMBL/GenBank/DDBJ databases">
        <authorList>
            <person name="Varghese N."/>
            <person name="Submissions S."/>
        </authorList>
    </citation>
    <scope>NUCLEOTIDE SEQUENCE [LARGE SCALE GENOMIC DNA]</scope>
    <source>
        <strain evidence="9">DSM 44485</strain>
    </source>
</reference>
<protein>
    <submittedName>
        <fullName evidence="8">Trypsin</fullName>
    </submittedName>
</protein>